<evidence type="ECO:0000313" key="4">
    <source>
        <dbReference type="Proteomes" id="UP000250462"/>
    </source>
</evidence>
<dbReference type="Pfam" id="PF13635">
    <property type="entry name" value="DUF4143"/>
    <property type="match status" value="1"/>
</dbReference>
<dbReference type="PANTHER" id="PTHR43566:SF2">
    <property type="entry name" value="DUF4143 DOMAIN-CONTAINING PROTEIN"/>
    <property type="match status" value="1"/>
</dbReference>
<feature type="domain" description="DUF4143" evidence="2">
    <location>
        <begin position="26"/>
        <end position="127"/>
    </location>
</feature>
<gene>
    <name evidence="3" type="ORF">DPM12_14190</name>
</gene>
<reference evidence="3 4" key="1">
    <citation type="submission" date="2018-06" db="EMBL/GenBank/DDBJ databases">
        <title>Phytoactinopolyspora halophila sp. nov., a novel halophilic actinomycete isolated from a saline soil in China.</title>
        <authorList>
            <person name="Tang S.-K."/>
        </authorList>
    </citation>
    <scope>NUCLEOTIDE SEQUENCE [LARGE SCALE GENOMIC DNA]</scope>
    <source>
        <strain evidence="3 4">YIM 96934</strain>
    </source>
</reference>
<dbReference type="EMBL" id="QMIG01000015">
    <property type="protein sequence ID" value="RAW12542.1"/>
    <property type="molecule type" value="Genomic_DNA"/>
</dbReference>
<dbReference type="OrthoDB" id="128089at2"/>
<dbReference type="Proteomes" id="UP000250462">
    <property type="component" value="Unassembled WGS sequence"/>
</dbReference>
<evidence type="ECO:0000313" key="3">
    <source>
        <dbReference type="EMBL" id="RAW12542.1"/>
    </source>
</evidence>
<keyword evidence="4" id="KW-1185">Reference proteome</keyword>
<sequence length="179" mass="19940">MAPTGRLRRYRRPHLPGRLPQHHRRARQVPAWDPSVRSSKRLITTAKRHLGDPSLAAAILQMSPERMLADLEITGFLFESLVAHDLRMYTEAVGASCFHYREADARLEVDYTLETRDGDWAGVEVKLGENEIDKAAASLLKLAEHVTRKPKALVVITGTSLAYTRDDGVHVVPLGCLGP</sequence>
<dbReference type="PANTHER" id="PTHR43566">
    <property type="entry name" value="CONSERVED PROTEIN"/>
    <property type="match status" value="1"/>
</dbReference>
<evidence type="ECO:0000256" key="1">
    <source>
        <dbReference type="SAM" id="MobiDB-lite"/>
    </source>
</evidence>
<dbReference type="AlphaFoldDB" id="A0A329QMG2"/>
<comment type="caution">
    <text evidence="3">The sequence shown here is derived from an EMBL/GenBank/DDBJ whole genome shotgun (WGS) entry which is preliminary data.</text>
</comment>
<proteinExistence type="predicted"/>
<name>A0A329QMG2_9ACTN</name>
<dbReference type="InterPro" id="IPR025420">
    <property type="entry name" value="DUF4143"/>
</dbReference>
<feature type="compositionally biased region" description="Basic residues" evidence="1">
    <location>
        <begin position="1"/>
        <end position="27"/>
    </location>
</feature>
<protein>
    <recommendedName>
        <fullName evidence="2">DUF4143 domain-containing protein</fullName>
    </recommendedName>
</protein>
<feature type="region of interest" description="Disordered" evidence="1">
    <location>
        <begin position="1"/>
        <end position="31"/>
    </location>
</feature>
<accession>A0A329QMG2</accession>
<evidence type="ECO:0000259" key="2">
    <source>
        <dbReference type="Pfam" id="PF13635"/>
    </source>
</evidence>
<organism evidence="3 4">
    <name type="scientific">Phytoactinopolyspora halophila</name>
    <dbReference type="NCBI Taxonomy" id="1981511"/>
    <lineage>
        <taxon>Bacteria</taxon>
        <taxon>Bacillati</taxon>
        <taxon>Actinomycetota</taxon>
        <taxon>Actinomycetes</taxon>
        <taxon>Jiangellales</taxon>
        <taxon>Jiangellaceae</taxon>
        <taxon>Phytoactinopolyspora</taxon>
    </lineage>
</organism>